<dbReference type="PANTHER" id="PTHR21708">
    <property type="entry name" value="PROBABLE 2-DEHYDROPANTOATE 2-REDUCTASE"/>
    <property type="match status" value="1"/>
</dbReference>
<dbReference type="Pfam" id="PF02558">
    <property type="entry name" value="ApbA"/>
    <property type="match status" value="1"/>
</dbReference>
<dbReference type="Proteomes" id="UP000001067">
    <property type="component" value="Unassembled WGS sequence"/>
</dbReference>
<dbReference type="PANTHER" id="PTHR21708:SF25">
    <property type="entry name" value="PROTEIN PAM1-RELATED"/>
    <property type="match status" value="1"/>
</dbReference>
<feature type="compositionally biased region" description="Pro residues" evidence="1">
    <location>
        <begin position="486"/>
        <end position="501"/>
    </location>
</feature>
<dbReference type="KEGG" id="pte:PTT_14635"/>
<proteinExistence type="predicted"/>
<dbReference type="InterPro" id="IPR051402">
    <property type="entry name" value="KPR-Related"/>
</dbReference>
<feature type="domain" description="Ketopantoate reductase C-terminal" evidence="3">
    <location>
        <begin position="202"/>
        <end position="325"/>
    </location>
</feature>
<evidence type="ECO:0008006" key="6">
    <source>
        <dbReference type="Google" id="ProtNLM"/>
    </source>
</evidence>
<dbReference type="InterPro" id="IPR013332">
    <property type="entry name" value="KPR_N"/>
</dbReference>
<dbReference type="eggNOG" id="ENOG502QT3Z">
    <property type="taxonomic scope" value="Eukaryota"/>
</dbReference>
<feature type="compositionally biased region" description="Low complexity" evidence="1">
    <location>
        <begin position="573"/>
        <end position="590"/>
    </location>
</feature>
<name>E3RYK6_PYRTT</name>
<sequence length="783" mass="84187">MPSPPSYRGDSKQRMPATSPLSGSLDTRASPSTAYHSSRPTCTSLFHHTSLTHSRSQLYGNERFKPHAVVRTPEDAAHSSKQPFDYVLLCVKALPDVYDIANIIESVVSPQHTCILMNTTHSLGVESYLEQRFPTNVVLSLVSGAEISQLGASEFEHKGATDIWVGPANKNANIPAQIQSDMAQALSMTLSSGQVNCQVSHNIRQQQYERMIGPIAFHPASVVFETPNHAELIEKVGVQPLINGVLDEMLALAKASDCTFPDNFRETTFQEMIRPQETNSTMYMDFEAKRPMEIETYLGSPLKLAQEAGVAVPRIETLYATLHHLNIVNRNRPAVPTIPSTQSPQNGMQPPPRMSSAPMPRGPPGPMMNGNGPIKGGPRPGSRAPSVNGVPPMMRRGPPPGPNGYPPRMNGNGQRRPSFGEDSGNLEEFSHLMLYDDMVPEGAISGGPYESAANSSNNLSIRERELMLRQRELQLREQEMNMRRGPPGPPGPGGPMGPMGPGPMGRGRGRPPPSNAGFDDDDDDGDDFFDPMGGRSGPMIDPENFDMMSVTSRRNRSAPSAKQIRQNPDGGFNPMPARAPRNPFARPGANKNRSSARLMADVPGLHDSIMNNPLMGYSSDRYGVVDRGAMGAQSRTNSLTSARLDELSGSGSYGAYPAPVASVRRMSQSPGNPLSPGPRPMGRPSPPNGYALNGNGMPSQNGRPSPPGMRQPAPRHPPGMGNAVVPQQVEQHAGVSNLYPPKSRTQVRSLTGSASNSSGNLDSENSAHSSQSSLGPRAAVGVQ</sequence>
<dbReference type="Gene3D" id="3.40.50.720">
    <property type="entry name" value="NAD(P)-binding Rossmann-like Domain"/>
    <property type="match status" value="1"/>
</dbReference>
<gene>
    <name evidence="4" type="ORF">PTT_14635</name>
</gene>
<keyword evidence="5" id="KW-1185">Reference proteome</keyword>
<accession>E3RYK6</accession>
<dbReference type="Pfam" id="PF08546">
    <property type="entry name" value="ApbA_C"/>
    <property type="match status" value="1"/>
</dbReference>
<dbReference type="AlphaFoldDB" id="E3RYK6"/>
<feature type="compositionally biased region" description="Polar residues" evidence="1">
    <location>
        <begin position="743"/>
        <end position="774"/>
    </location>
</feature>
<dbReference type="InterPro" id="IPR013752">
    <property type="entry name" value="KPA_reductase"/>
</dbReference>
<dbReference type="InterPro" id="IPR008927">
    <property type="entry name" value="6-PGluconate_DH-like_C_sf"/>
</dbReference>
<feature type="region of interest" description="Disordered" evidence="1">
    <location>
        <begin position="446"/>
        <end position="595"/>
    </location>
</feature>
<feature type="compositionally biased region" description="Polar residues" evidence="1">
    <location>
        <begin position="19"/>
        <end position="36"/>
    </location>
</feature>
<evidence type="ECO:0000313" key="4">
    <source>
        <dbReference type="EMBL" id="EFQ89193.1"/>
    </source>
</evidence>
<dbReference type="OrthoDB" id="5302359at2759"/>
<organism evidence="5">
    <name type="scientific">Pyrenophora teres f. teres (strain 0-1)</name>
    <name type="common">Barley net blotch fungus</name>
    <name type="synonym">Drechslera teres f. teres</name>
    <dbReference type="NCBI Taxonomy" id="861557"/>
    <lineage>
        <taxon>Eukaryota</taxon>
        <taxon>Fungi</taxon>
        <taxon>Dikarya</taxon>
        <taxon>Ascomycota</taxon>
        <taxon>Pezizomycotina</taxon>
        <taxon>Dothideomycetes</taxon>
        <taxon>Pleosporomycetidae</taxon>
        <taxon>Pleosporales</taxon>
        <taxon>Pleosporineae</taxon>
        <taxon>Pleosporaceae</taxon>
        <taxon>Pyrenophora</taxon>
    </lineage>
</organism>
<dbReference type="GO" id="GO:0005737">
    <property type="term" value="C:cytoplasm"/>
    <property type="evidence" value="ECO:0007669"/>
    <property type="project" value="TreeGrafter"/>
</dbReference>
<feature type="region of interest" description="Disordered" evidence="1">
    <location>
        <begin position="1"/>
        <end position="36"/>
    </location>
</feature>
<feature type="domain" description="Ketopantoate reductase N-terminal" evidence="2">
    <location>
        <begin position="57"/>
        <end position="169"/>
    </location>
</feature>
<feature type="compositionally biased region" description="Basic and acidic residues" evidence="1">
    <location>
        <begin position="461"/>
        <end position="482"/>
    </location>
</feature>
<feature type="region of interest" description="Disordered" evidence="1">
    <location>
        <begin position="334"/>
        <end position="424"/>
    </location>
</feature>
<dbReference type="FunFam" id="1.10.1040.10:FF:000017">
    <property type="entry name" value="2-dehydropantoate 2-reductase"/>
    <property type="match status" value="1"/>
</dbReference>
<evidence type="ECO:0000259" key="2">
    <source>
        <dbReference type="Pfam" id="PF02558"/>
    </source>
</evidence>
<feature type="compositionally biased region" description="Polar residues" evidence="1">
    <location>
        <begin position="338"/>
        <end position="348"/>
    </location>
</feature>
<feature type="compositionally biased region" description="Pro residues" evidence="1">
    <location>
        <begin position="673"/>
        <end position="687"/>
    </location>
</feature>
<feature type="compositionally biased region" description="Polar residues" evidence="1">
    <location>
        <begin position="549"/>
        <end position="566"/>
    </location>
</feature>
<dbReference type="SUPFAM" id="SSF48179">
    <property type="entry name" value="6-phosphogluconate dehydrogenase C-terminal domain-like"/>
    <property type="match status" value="1"/>
</dbReference>
<feature type="compositionally biased region" description="Pro residues" evidence="1">
    <location>
        <begin position="704"/>
        <end position="717"/>
    </location>
</feature>
<dbReference type="HOGENOM" id="CLU_021479_0_0_1"/>
<dbReference type="InterPro" id="IPR013328">
    <property type="entry name" value="6PGD_dom2"/>
</dbReference>
<dbReference type="Gene3D" id="1.10.1040.10">
    <property type="entry name" value="N-(1-d-carboxylethyl)-l-norvaline Dehydrogenase, domain 2"/>
    <property type="match status" value="1"/>
</dbReference>
<dbReference type="EMBL" id="GL535906">
    <property type="protein sequence ID" value="EFQ89193.1"/>
    <property type="molecule type" value="Genomic_DNA"/>
</dbReference>
<feature type="region of interest" description="Disordered" evidence="1">
    <location>
        <begin position="628"/>
        <end position="783"/>
    </location>
</feature>
<evidence type="ECO:0000259" key="3">
    <source>
        <dbReference type="Pfam" id="PF08546"/>
    </source>
</evidence>
<feature type="compositionally biased region" description="Acidic residues" evidence="1">
    <location>
        <begin position="518"/>
        <end position="529"/>
    </location>
</feature>
<protein>
    <recommendedName>
        <fullName evidence="6">2-dehydropantoate 2-reductase</fullName>
    </recommendedName>
</protein>
<evidence type="ECO:0000313" key="5">
    <source>
        <dbReference type="Proteomes" id="UP000001067"/>
    </source>
</evidence>
<evidence type="ECO:0000256" key="1">
    <source>
        <dbReference type="SAM" id="MobiDB-lite"/>
    </source>
</evidence>
<reference evidence="4 5" key="1">
    <citation type="journal article" date="2010" name="Genome Biol.">
        <title>A first genome assembly of the barley fungal pathogen Pyrenophora teres f. teres.</title>
        <authorList>
            <person name="Ellwood S.R."/>
            <person name="Liu Z."/>
            <person name="Syme R.A."/>
            <person name="Lai Z."/>
            <person name="Hane J.K."/>
            <person name="Keiper F."/>
            <person name="Moffat C.S."/>
            <person name="Oliver R.P."/>
            <person name="Friesen T.L."/>
        </authorList>
    </citation>
    <scope>NUCLEOTIDE SEQUENCE [LARGE SCALE GENOMIC DNA]</scope>
    <source>
        <strain evidence="4 5">0-1</strain>
    </source>
</reference>